<sequence length="125" mass="13670">MTTRGASHLELEHEKEQNLRMANLIGFIIDPKLESREVVMFNWTRGLKHGRAIVVSTCAAIASIVTGVLAGAIPSHRRVKNPWRSIIMGTGVGLSLNARPFSSGGFCCCSVGCYTDCRLCKLEFC</sequence>
<dbReference type="Proteomes" id="UP001060215">
    <property type="component" value="Chromosome 15"/>
</dbReference>
<gene>
    <name evidence="1" type="ORF">LOK49_LG14G01280</name>
</gene>
<name>A0ACC0FDP4_9ERIC</name>
<keyword evidence="2" id="KW-1185">Reference proteome</keyword>
<proteinExistence type="predicted"/>
<dbReference type="EMBL" id="CM045772">
    <property type="protein sequence ID" value="KAI7986410.1"/>
    <property type="molecule type" value="Genomic_DNA"/>
</dbReference>
<accession>A0ACC0FDP4</accession>
<reference evidence="1 2" key="1">
    <citation type="journal article" date="2022" name="Plant J.">
        <title>Chromosome-level genome of Camellia lanceoleosa provides a valuable resource for understanding genome evolution and self-incompatibility.</title>
        <authorList>
            <person name="Gong W."/>
            <person name="Xiao S."/>
            <person name="Wang L."/>
            <person name="Liao Z."/>
            <person name="Chang Y."/>
            <person name="Mo W."/>
            <person name="Hu G."/>
            <person name="Li W."/>
            <person name="Zhao G."/>
            <person name="Zhu H."/>
            <person name="Hu X."/>
            <person name="Ji K."/>
            <person name="Xiang X."/>
            <person name="Song Q."/>
            <person name="Yuan D."/>
            <person name="Jin S."/>
            <person name="Zhang L."/>
        </authorList>
    </citation>
    <scope>NUCLEOTIDE SEQUENCE [LARGE SCALE GENOMIC DNA]</scope>
    <source>
        <strain evidence="1">SQ_2022a</strain>
    </source>
</reference>
<organism evidence="1 2">
    <name type="scientific">Camellia lanceoleosa</name>
    <dbReference type="NCBI Taxonomy" id="1840588"/>
    <lineage>
        <taxon>Eukaryota</taxon>
        <taxon>Viridiplantae</taxon>
        <taxon>Streptophyta</taxon>
        <taxon>Embryophyta</taxon>
        <taxon>Tracheophyta</taxon>
        <taxon>Spermatophyta</taxon>
        <taxon>Magnoliopsida</taxon>
        <taxon>eudicotyledons</taxon>
        <taxon>Gunneridae</taxon>
        <taxon>Pentapetalae</taxon>
        <taxon>asterids</taxon>
        <taxon>Ericales</taxon>
        <taxon>Theaceae</taxon>
        <taxon>Camellia</taxon>
    </lineage>
</organism>
<evidence type="ECO:0000313" key="1">
    <source>
        <dbReference type="EMBL" id="KAI7986410.1"/>
    </source>
</evidence>
<evidence type="ECO:0000313" key="2">
    <source>
        <dbReference type="Proteomes" id="UP001060215"/>
    </source>
</evidence>
<comment type="caution">
    <text evidence="1">The sequence shown here is derived from an EMBL/GenBank/DDBJ whole genome shotgun (WGS) entry which is preliminary data.</text>
</comment>
<protein>
    <submittedName>
        <fullName evidence="1">Magnesium transporter NIPA9</fullName>
    </submittedName>
</protein>